<dbReference type="Pfam" id="PF13385">
    <property type="entry name" value="Laminin_G_3"/>
    <property type="match status" value="2"/>
</dbReference>
<feature type="domain" description="LamG-like jellyroll fold" evidence="4">
    <location>
        <begin position="101"/>
        <end position="241"/>
    </location>
</feature>
<keyword evidence="2" id="KW-1015">Disulfide bond</keyword>
<dbReference type="Gene3D" id="2.60.120.200">
    <property type="match status" value="2"/>
</dbReference>
<evidence type="ECO:0000256" key="1">
    <source>
        <dbReference type="ARBA" id="ARBA00022729"/>
    </source>
</evidence>
<feature type="signal peptide" evidence="3">
    <location>
        <begin position="1"/>
        <end position="25"/>
    </location>
</feature>
<evidence type="ECO:0000313" key="6">
    <source>
        <dbReference type="Proteomes" id="UP001597387"/>
    </source>
</evidence>
<proteinExistence type="predicted"/>
<protein>
    <submittedName>
        <fullName evidence="5">LamG domain-containing protein</fullName>
    </submittedName>
</protein>
<keyword evidence="6" id="KW-1185">Reference proteome</keyword>
<dbReference type="PANTHER" id="PTHR42535:SF2">
    <property type="entry name" value="CHROMOSOME UNDETERMINED SCAFFOLD_146, WHOLE GENOME SHOTGUN SEQUENCE"/>
    <property type="match status" value="1"/>
</dbReference>
<name>A0ABW4ZJ09_9SPHI</name>
<dbReference type="EMBL" id="JBHUHZ010000001">
    <property type="protein sequence ID" value="MFD2161837.1"/>
    <property type="molecule type" value="Genomic_DNA"/>
</dbReference>
<dbReference type="RefSeq" id="WP_255898464.1">
    <property type="nucleotide sequence ID" value="NZ_JAFMZO010000001.1"/>
</dbReference>
<accession>A0ABW4ZJ09</accession>
<evidence type="ECO:0000259" key="4">
    <source>
        <dbReference type="SMART" id="SM00560"/>
    </source>
</evidence>
<dbReference type="PROSITE" id="PS51257">
    <property type="entry name" value="PROKAR_LIPOPROTEIN"/>
    <property type="match status" value="1"/>
</dbReference>
<feature type="domain" description="LamG-like jellyroll fold" evidence="4">
    <location>
        <begin position="318"/>
        <end position="458"/>
    </location>
</feature>
<reference evidence="6" key="1">
    <citation type="journal article" date="2019" name="Int. J. Syst. Evol. Microbiol.">
        <title>The Global Catalogue of Microorganisms (GCM) 10K type strain sequencing project: providing services to taxonomists for standard genome sequencing and annotation.</title>
        <authorList>
            <consortium name="The Broad Institute Genomics Platform"/>
            <consortium name="The Broad Institute Genome Sequencing Center for Infectious Disease"/>
            <person name="Wu L."/>
            <person name="Ma J."/>
        </authorList>
    </citation>
    <scope>NUCLEOTIDE SEQUENCE [LARGE SCALE GENOMIC DNA]</scope>
    <source>
        <strain evidence="6">KCTC 42217</strain>
    </source>
</reference>
<organism evidence="5 6">
    <name type="scientific">Paradesertivirga mongoliensis</name>
    <dbReference type="NCBI Taxonomy" id="2100740"/>
    <lineage>
        <taxon>Bacteria</taxon>
        <taxon>Pseudomonadati</taxon>
        <taxon>Bacteroidota</taxon>
        <taxon>Sphingobacteriia</taxon>
        <taxon>Sphingobacteriales</taxon>
        <taxon>Sphingobacteriaceae</taxon>
        <taxon>Paradesertivirga</taxon>
    </lineage>
</organism>
<gene>
    <name evidence="5" type="ORF">ACFSJU_05490</name>
</gene>
<dbReference type="SMART" id="SM00560">
    <property type="entry name" value="LamGL"/>
    <property type="match status" value="2"/>
</dbReference>
<evidence type="ECO:0000256" key="3">
    <source>
        <dbReference type="SAM" id="SignalP"/>
    </source>
</evidence>
<dbReference type="PANTHER" id="PTHR42535">
    <property type="entry name" value="OOKINETE PROTEIN, PUTATIVE-RELATED"/>
    <property type="match status" value="1"/>
</dbReference>
<comment type="caution">
    <text evidence="5">The sequence shown here is derived from an EMBL/GenBank/DDBJ whole genome shotgun (WGS) entry which is preliminary data.</text>
</comment>
<dbReference type="InterPro" id="IPR006558">
    <property type="entry name" value="LamG-like"/>
</dbReference>
<dbReference type="SUPFAM" id="SSF49899">
    <property type="entry name" value="Concanavalin A-like lectins/glucanases"/>
    <property type="match status" value="2"/>
</dbReference>
<keyword evidence="1 3" id="KW-0732">Signal</keyword>
<dbReference type="Proteomes" id="UP001597387">
    <property type="component" value="Unassembled WGS sequence"/>
</dbReference>
<feature type="chain" id="PRO_5045772735" evidence="3">
    <location>
        <begin position="26"/>
        <end position="476"/>
    </location>
</feature>
<sequence>MNKSLSHLFYLLFGGLLLSSFSSCDKSDATDDSDQTPSDLIAYWAFDGNGTDTSIYKHHVSLNNLTPTANRFGQPGKALYFNGTDSYASISDSKVLRLSNTDFTLNAWIKLDAYDSSFGSNILSKHITGANNGWGWSVCGYASPATGPGFYGPGGGSVNAVGKKVVSLNDWHMVSAVYRLSTQELSIYLDGILDNVVSGIASPNAAISASLFIGKDEPTNKYHFKGALDDISIYSKAISSTGIKELHDASKPQSNELIAYWPFDGDGKDHSNNGNTASLHNLSPTADRFCRAGGALYFDGISSYASVADNMKLRLNNTDFTLNGWVKMDAYNVSYGSNILSKHITGLNNGWGWSVCGYASPATGPLFYGPGGGSNNAVGTTVVTLNQWHMVTGVYNKSAQTLSLYIDGELNNTSNGILSPNGNISAMLYIGKDQPTNMYYYKGAMDDLRIYGRALSSQEIKQFYSSTSGGCAPGEE</sequence>
<evidence type="ECO:0000313" key="5">
    <source>
        <dbReference type="EMBL" id="MFD2161837.1"/>
    </source>
</evidence>
<dbReference type="InterPro" id="IPR013320">
    <property type="entry name" value="ConA-like_dom_sf"/>
</dbReference>
<evidence type="ECO:0000256" key="2">
    <source>
        <dbReference type="ARBA" id="ARBA00023157"/>
    </source>
</evidence>